<evidence type="ECO:0000256" key="20">
    <source>
        <dbReference type="SAM" id="MobiDB-lite"/>
    </source>
</evidence>
<dbReference type="GO" id="GO:0004674">
    <property type="term" value="F:protein serine/threonine kinase activity"/>
    <property type="evidence" value="ECO:0007669"/>
    <property type="project" value="UniProtKB-EC"/>
</dbReference>
<evidence type="ECO:0000256" key="5">
    <source>
        <dbReference type="ARBA" id="ARBA00022525"/>
    </source>
</evidence>
<feature type="chain" id="PRO_5027791507" description="non-specific serine/threonine protein kinase" evidence="21">
    <location>
        <begin position="20"/>
        <end position="2997"/>
    </location>
</feature>
<keyword evidence="9" id="KW-0812">Transmembrane</keyword>
<evidence type="ECO:0000313" key="24">
    <source>
        <dbReference type="EMBL" id="CAA6818967.1"/>
    </source>
</evidence>
<feature type="compositionally biased region" description="Acidic residues" evidence="20">
    <location>
        <begin position="1406"/>
        <end position="1427"/>
    </location>
</feature>
<sequence>MRILQQILLLCIIPMVSFANVTSLEMFTLNDGTAPFSVDSTAGNDDSANNEIVRTHDDIRYRATFVTDGGDSSVIGTFVLPSIDAGPTAGEPAAKWKEIPPQCLASGSSLSADGGTLICNMGDFPNPSTVAIEPIVKVSGRTPNGQEIDFAVSVDGEGSATAQSTEMATAIEASYYDTVVTAGVASKGVLAVDGRLDQLVSATPRFDLMMGNSLNHGSGYTRASGFNGLGGPNGEAGRALAYGVFMFAHELKGSEMLNPNIPFEYTVTTTDANISGQSSLQTALDNSKLVSWTGAQGNQNQNLNPGCKNGPLNGYHMLGDRGTVNKNHSIVLNGGTVNCSQASDGEPIVATVSNIDSSLEHFPTYVPVGGGTNPTDNNEWYVMSKIVSQYLFLDDIPEDTRVTLNTCVRMTTAPVSISGQVNVDINPYVDETDNGNLGNQCQAEGFERKLFGLAGMSHTVRAISNTAAGADVRISSDSRVNMAKPGEQYHSRLYISNTASETLKYRMCEKLDNARQKLLTGSSQGNLAGVSVQKGAEEPSNIEWGVKVADGTGSIHDSWGEYTNVNLVQNGGNAYNLHPSLGSGTLYEEANCGDADPSGSTAGVPEAWFPNHQAVMDAGYSLDQVTMLRVDGNLIAGGQIFAFLTHEARETFRYDANDVLLNPIGIDLNYTQGDFIPSGSHIPNIMTGMIYDMNGTEIHRYRQRDALELGENRFLRIRQSSVPSAGLEVAVGNSIEYTLTPNYASPSSNLTPANIMVTNVLPENMTYVSTTSGPTPLVMNNTPSLGFTTLVWTMANQVPIQQTYGGRDFSTAANLSPIVFEARVNTNSVSGDKLVNWVTLSDGGNDSPLEGDCTDYNTSIVNDEYVGYANCLPAYGSAVVKAEKTLNLVSAPPGFQIFTEGLDPIVSVASTYRNTINWASIGSSMNDLKVIDIFPYNGDARGSNFTGTNTLVSVAKNSELNSSTATLYYTKALASSINSDPSDASNVLDGSSIWCDMGDDATTPDVGSAGCPLNLGEATALLVNQTSLLLAGTTYGAELLFTQTANKEHDVYKNSISAQGSSINLISSNSVETEVLTPSIVSRVWNDANRNGVVDNSESGFSSVRVTLGGNDIDGTAINIFADTNASGYYEFNLSNGLIKASDANGYTLSVSNPPAGMVTTYDVDDGYHYPNTATTQHNSGSIVLNAADDLTNVNFGYATPFVLSVGIDVNDSVTSSGGVALTDIFGNDNVNGATFTLGTDANITQITTTTLLDINLTTGIVTVPTNTPAGIYTENYTVCENTNPSNCMTADIRVTVLAGEIDAIDDDFSSTIILSPVGAVAGDVTPIGNDTLNGEDINDSLVILSLVPEHSTLTTVTLENNGTLSVDANSTVGTYTVAYKLCEALNPNNCDEANVSVVVLEDTDNDGIADISDPDDDNDGVSDVDELDHGSDPLDNSSSTLASIASVVEDIAGNADGRATTANEINIIDGVENALTDVDYSTAFANGSYVDRANPTVEEIQVAIDEVNAITAIFPTNSRDTCAKCTPKGWFADSGTPDVSNREHAADIGTSRGNSPWYNAPIPLPPNGHTTWVSLRDLGPANALPEEVISTTIKGLTVGETYVVTLYTLTALSYYAQNYSDSFSFQVGSNPLETVLTTTNDAWVETKIRFVATQATEELKLSIGDNSAANWESVQISVDSIMEIRTPIIEDIAGNADATPATAEQINAIAGVENALSGIDYSTALANGTYVDSANPTAAEIQAVIDTYNATVSIDTDNAEHLAILGISKAEADALMALYNDTNGTAWTDKTNWDTLSNISTWKGITVSGGSVTQINLSTNNLAGSIPTELGNLANLTYLNLHTNQLTGSIPTELGSLANLTHLYLYNNQLTGSIPTALGNLANLTHLHLTKNQLTGSIPTALGNLANLTELRLHTNQLTGSIPTELGSLANLTHLYLYNNQLAGSIPTELGSLANLIHLNLANNQLTGSIPTELGNLASLNYLSLSTNQLTESIPTALGNLANLTQLYLYDNQLTGSIPTELGNLASLNYLSLSTNQLTESIPTALGNLANLTYLNLANNQLTGSIPTALGNLANLTQLYLYDNQLTGSIPTELGNLASLNYLSLSTNQLTESIPTALGNLANLTHLHLDNNQLTGSIPTALGNLANLIHLYLANNQLTGSIPRELGSLANLTYLNLHTNQLTESIPTALGNLANLTYLNLHTNQFIHTDLEAMNPFITSVATHDITPQVAVDTNRTIASLFSESNLSITPAYTENPSGNDSYQWYKDGVAIAGATNRVFTKSNIAVADGGVYTYEVNNSVVTELTLKSNNDSEGISVEVIDIRTAVMEDIAGNSDATPATAAEINAIAGVENALTGIDYSTAFANGSYVDRANPTVEEIQNVIDTHNATVTIDTDNAEHLAILGVSKAEADALLALYNDTNGTAWTDDDNWTTLTLVSTWKGITTTAGSVTSIELDDNNLSGTIPNELEDLRNLEYLTLEQNGLTGSIPSVLGNLSNLIELNLNENKLSGSIPIELGDLSTLTHLRLYYNELTGTIPTELGDLSSMVYFNVSRNQLTGSIPSELGNFRNMNALYLQDNQLSGTIPNELVDITWDASAYALNLSDNDLTGAIPNFDNKLVVDGIGSWTGHGFDIFGNEFTFEDLEPNYMAIINLPDVNGTDDGTGYDLSSQQVVDTNRTIASLFSEANLTITPEYAENVSGNDSYQWYKNGVAIAGATDRIFTKSNIEVTDGGVYTYTVSNSVVTELTLQSHKPLEGISVEVIDIRTAVMEDIAGNADGIPATAEEINAIGGVSGALTGVDYSRALANGTYVDSANPTPTEIQMVIDAHNAHLNGLAEVIEDIAGNSNSTATTASQLNAINGVSGAVMGIDYSTALANGTYVDSVNPTAQEIQTVVTNANNALALIQAYAEDNNATVPSVQDYMDAGITGVDADNLNAVNAAIDASDTAGTDTVAEVQAIADAGNTRADNALSLIGTYASNTDRPNSATAPSVQDY</sequence>
<feature type="domain" description="SD-repeat containing protein B" evidence="22">
    <location>
        <begin position="1081"/>
        <end position="1197"/>
    </location>
</feature>
<dbReference type="PROSITE" id="PS51450">
    <property type="entry name" value="LRR"/>
    <property type="match status" value="1"/>
</dbReference>
<keyword evidence="8" id="KW-0808">Transferase</keyword>
<evidence type="ECO:0000256" key="13">
    <source>
        <dbReference type="ARBA" id="ARBA00022840"/>
    </source>
</evidence>
<evidence type="ECO:0000256" key="19">
    <source>
        <dbReference type="ARBA" id="ARBA00048679"/>
    </source>
</evidence>
<gene>
    <name evidence="24" type="ORF">HELGO_WM20680</name>
</gene>
<evidence type="ECO:0000256" key="16">
    <source>
        <dbReference type="ARBA" id="ARBA00023170"/>
    </source>
</evidence>
<evidence type="ECO:0000256" key="6">
    <source>
        <dbReference type="ARBA" id="ARBA00022553"/>
    </source>
</evidence>
<dbReference type="SMART" id="SM00369">
    <property type="entry name" value="LRR_TYP"/>
    <property type="match status" value="18"/>
</dbReference>
<dbReference type="InterPro" id="IPR051848">
    <property type="entry name" value="PGIP"/>
</dbReference>
<dbReference type="EMBL" id="CACVAR010000296">
    <property type="protein sequence ID" value="CAA6818967.1"/>
    <property type="molecule type" value="Genomic_DNA"/>
</dbReference>
<feature type="domain" description="Disease resistance R13L4/SHOC-2-like LRR" evidence="23">
    <location>
        <begin position="2094"/>
        <end position="2206"/>
    </location>
</feature>
<reference evidence="24" key="1">
    <citation type="submission" date="2020-01" db="EMBL/GenBank/DDBJ databases">
        <authorList>
            <person name="Meier V. D."/>
            <person name="Meier V D."/>
        </authorList>
    </citation>
    <scope>NUCLEOTIDE SEQUENCE</scope>
    <source>
        <strain evidence="24">HLG_WM_MAG_03</strain>
    </source>
</reference>
<feature type="region of interest" description="Disordered" evidence="20">
    <location>
        <begin position="1406"/>
        <end position="1439"/>
    </location>
</feature>
<dbReference type="GO" id="GO:0005524">
    <property type="term" value="F:ATP binding"/>
    <property type="evidence" value="ECO:0007669"/>
    <property type="project" value="UniProtKB-KW"/>
</dbReference>
<dbReference type="Gene3D" id="3.80.10.10">
    <property type="entry name" value="Ribonuclease Inhibitor"/>
    <property type="match status" value="6"/>
</dbReference>
<keyword evidence="17" id="KW-0325">Glycoprotein</keyword>
<proteinExistence type="predicted"/>
<evidence type="ECO:0000256" key="17">
    <source>
        <dbReference type="ARBA" id="ARBA00023180"/>
    </source>
</evidence>
<keyword evidence="12" id="KW-0547">Nucleotide-binding</keyword>
<dbReference type="GO" id="GO:0016829">
    <property type="term" value="F:lyase activity"/>
    <property type="evidence" value="ECO:0007669"/>
    <property type="project" value="UniProtKB-KW"/>
</dbReference>
<evidence type="ECO:0000259" key="22">
    <source>
        <dbReference type="Pfam" id="PF17210"/>
    </source>
</evidence>
<evidence type="ECO:0000256" key="21">
    <source>
        <dbReference type="SAM" id="SignalP"/>
    </source>
</evidence>
<dbReference type="GO" id="GO:0005576">
    <property type="term" value="C:extracellular region"/>
    <property type="evidence" value="ECO:0007669"/>
    <property type="project" value="UniProtKB-SubCell"/>
</dbReference>
<dbReference type="SUPFAM" id="SSF52058">
    <property type="entry name" value="L domain-like"/>
    <property type="match status" value="3"/>
</dbReference>
<feature type="domain" description="Disease resistance R13L4/SHOC-2-like LRR" evidence="23">
    <location>
        <begin position="1829"/>
        <end position="1939"/>
    </location>
</feature>
<dbReference type="Pfam" id="PF17210">
    <property type="entry name" value="SdrD_B"/>
    <property type="match status" value="1"/>
</dbReference>
<organism evidence="24">
    <name type="scientific">uncultured Sulfurovum sp</name>
    <dbReference type="NCBI Taxonomy" id="269237"/>
    <lineage>
        <taxon>Bacteria</taxon>
        <taxon>Pseudomonadati</taxon>
        <taxon>Campylobacterota</taxon>
        <taxon>Epsilonproteobacteria</taxon>
        <taxon>Campylobacterales</taxon>
        <taxon>Sulfurovaceae</taxon>
        <taxon>Sulfurovum</taxon>
        <taxon>environmental samples</taxon>
    </lineage>
</organism>
<feature type="signal peptide" evidence="21">
    <location>
        <begin position="1"/>
        <end position="19"/>
    </location>
</feature>
<evidence type="ECO:0000256" key="10">
    <source>
        <dbReference type="ARBA" id="ARBA00022729"/>
    </source>
</evidence>
<evidence type="ECO:0000259" key="23">
    <source>
        <dbReference type="Pfam" id="PF23598"/>
    </source>
</evidence>
<evidence type="ECO:0000256" key="11">
    <source>
        <dbReference type="ARBA" id="ARBA00022737"/>
    </source>
</evidence>
<dbReference type="InterPro" id="IPR013783">
    <property type="entry name" value="Ig-like_fold"/>
</dbReference>
<comment type="catalytic activity">
    <reaction evidence="18">
        <text>L-threonyl-[protein] + ATP = O-phospho-L-threonyl-[protein] + ADP + H(+)</text>
        <dbReference type="Rhea" id="RHEA:46608"/>
        <dbReference type="Rhea" id="RHEA-COMP:11060"/>
        <dbReference type="Rhea" id="RHEA-COMP:11605"/>
        <dbReference type="ChEBI" id="CHEBI:15378"/>
        <dbReference type="ChEBI" id="CHEBI:30013"/>
        <dbReference type="ChEBI" id="CHEBI:30616"/>
        <dbReference type="ChEBI" id="CHEBI:61977"/>
        <dbReference type="ChEBI" id="CHEBI:456216"/>
        <dbReference type="EC" id="2.7.11.1"/>
    </reaction>
</comment>
<evidence type="ECO:0000256" key="18">
    <source>
        <dbReference type="ARBA" id="ARBA00047899"/>
    </source>
</evidence>
<dbReference type="InterPro" id="IPR033764">
    <property type="entry name" value="Sdr_B"/>
</dbReference>
<dbReference type="SUPFAM" id="SSF117074">
    <property type="entry name" value="Hypothetical protein PA1324"/>
    <property type="match status" value="1"/>
</dbReference>
<dbReference type="PANTHER" id="PTHR48059">
    <property type="entry name" value="POLYGALACTURONASE INHIBITOR 1"/>
    <property type="match status" value="1"/>
</dbReference>
<feature type="non-terminal residue" evidence="24">
    <location>
        <position position="2997"/>
    </location>
</feature>
<keyword evidence="14" id="KW-1133">Transmembrane helix</keyword>
<dbReference type="FunFam" id="3.80.10.10:FF:000186">
    <property type="entry name" value="LRR receptor-like serine/threonine-protein kinase ERECTA"/>
    <property type="match status" value="1"/>
</dbReference>
<dbReference type="FunFam" id="3.80.10.10:FF:000095">
    <property type="entry name" value="LRR receptor-like serine/threonine-protein kinase GSO1"/>
    <property type="match status" value="2"/>
</dbReference>
<keyword evidence="24" id="KW-0456">Lyase</keyword>
<evidence type="ECO:0000256" key="1">
    <source>
        <dbReference type="ARBA" id="ARBA00004251"/>
    </source>
</evidence>
<evidence type="ECO:0000256" key="7">
    <source>
        <dbReference type="ARBA" id="ARBA00022614"/>
    </source>
</evidence>
<dbReference type="InterPro" id="IPR001611">
    <property type="entry name" value="Leu-rich_rpt"/>
</dbReference>
<keyword evidence="4" id="KW-1003">Cell membrane</keyword>
<protein>
    <recommendedName>
        <fullName evidence="3">non-specific serine/threonine protein kinase</fullName>
        <ecNumber evidence="3">2.7.11.1</ecNumber>
    </recommendedName>
</protein>
<dbReference type="InterPro" id="IPR055414">
    <property type="entry name" value="LRR_R13L4/SHOC2-like"/>
</dbReference>
<evidence type="ECO:0000256" key="12">
    <source>
        <dbReference type="ARBA" id="ARBA00022741"/>
    </source>
</evidence>
<evidence type="ECO:0000256" key="9">
    <source>
        <dbReference type="ARBA" id="ARBA00022692"/>
    </source>
</evidence>
<keyword evidence="7" id="KW-0433">Leucine-rich repeat</keyword>
<evidence type="ECO:0000256" key="2">
    <source>
        <dbReference type="ARBA" id="ARBA00004613"/>
    </source>
</evidence>
<keyword evidence="5" id="KW-0964">Secreted</keyword>
<dbReference type="GO" id="GO:0005886">
    <property type="term" value="C:plasma membrane"/>
    <property type="evidence" value="ECO:0007669"/>
    <property type="project" value="UniProtKB-SubCell"/>
</dbReference>
<evidence type="ECO:0000256" key="4">
    <source>
        <dbReference type="ARBA" id="ARBA00022475"/>
    </source>
</evidence>
<evidence type="ECO:0000256" key="14">
    <source>
        <dbReference type="ARBA" id="ARBA00022989"/>
    </source>
</evidence>
<dbReference type="PANTHER" id="PTHR48059:SF30">
    <property type="entry name" value="OS06G0587000 PROTEIN"/>
    <property type="match status" value="1"/>
</dbReference>
<evidence type="ECO:0000256" key="8">
    <source>
        <dbReference type="ARBA" id="ARBA00022679"/>
    </source>
</evidence>
<feature type="domain" description="Disease resistance R13L4/SHOC-2-like LRR" evidence="23">
    <location>
        <begin position="1949"/>
        <end position="2085"/>
    </location>
</feature>
<dbReference type="FunFam" id="3.80.10.10:FF:000416">
    <property type="entry name" value="Probable leucine-rich repeat receptor-like protein kinase At5g63930"/>
    <property type="match status" value="1"/>
</dbReference>
<keyword evidence="11" id="KW-0677">Repeat</keyword>
<comment type="catalytic activity">
    <reaction evidence="19">
        <text>L-seryl-[protein] + ATP = O-phospho-L-seryl-[protein] + ADP + H(+)</text>
        <dbReference type="Rhea" id="RHEA:17989"/>
        <dbReference type="Rhea" id="RHEA-COMP:9863"/>
        <dbReference type="Rhea" id="RHEA-COMP:11604"/>
        <dbReference type="ChEBI" id="CHEBI:15378"/>
        <dbReference type="ChEBI" id="CHEBI:29999"/>
        <dbReference type="ChEBI" id="CHEBI:30616"/>
        <dbReference type="ChEBI" id="CHEBI:83421"/>
        <dbReference type="ChEBI" id="CHEBI:456216"/>
        <dbReference type="EC" id="2.7.11.1"/>
    </reaction>
</comment>
<accession>A0A6S6TL91</accession>
<comment type="subcellular location">
    <subcellularLocation>
        <location evidence="1">Cell membrane</location>
        <topology evidence="1">Single-pass type I membrane protein</topology>
    </subcellularLocation>
    <subcellularLocation>
        <location evidence="2">Secreted</location>
    </subcellularLocation>
</comment>
<dbReference type="Pfam" id="PF23598">
    <property type="entry name" value="LRR_14"/>
    <property type="match status" value="3"/>
</dbReference>
<keyword evidence="15" id="KW-0472">Membrane</keyword>
<keyword evidence="13" id="KW-0067">ATP-binding</keyword>
<evidence type="ECO:0000256" key="3">
    <source>
        <dbReference type="ARBA" id="ARBA00012513"/>
    </source>
</evidence>
<evidence type="ECO:0000256" key="15">
    <source>
        <dbReference type="ARBA" id="ARBA00023136"/>
    </source>
</evidence>
<keyword evidence="16" id="KW-0675">Receptor</keyword>
<dbReference type="InterPro" id="IPR032675">
    <property type="entry name" value="LRR_dom_sf"/>
</dbReference>
<dbReference type="InterPro" id="IPR003591">
    <property type="entry name" value="Leu-rich_rpt_typical-subtyp"/>
</dbReference>
<dbReference type="Gene3D" id="2.60.40.10">
    <property type="entry name" value="Immunoglobulins"/>
    <property type="match status" value="3"/>
</dbReference>
<keyword evidence="10 21" id="KW-0732">Signal</keyword>
<name>A0A6S6TL91_9BACT</name>
<dbReference type="EC" id="2.7.11.1" evidence="3"/>
<keyword evidence="6" id="KW-0597">Phosphoprotein</keyword>
<dbReference type="SMART" id="SM00365">
    <property type="entry name" value="LRR_SD22"/>
    <property type="match status" value="6"/>
</dbReference>
<dbReference type="Pfam" id="PF00560">
    <property type="entry name" value="LRR_1"/>
    <property type="match status" value="3"/>
</dbReference>